<evidence type="ECO:0000256" key="4">
    <source>
        <dbReference type="ARBA" id="ARBA00022946"/>
    </source>
</evidence>
<evidence type="ECO:0000256" key="2">
    <source>
        <dbReference type="ARBA" id="ARBA00022737"/>
    </source>
</evidence>
<dbReference type="Gene3D" id="3.10.129.10">
    <property type="entry name" value="Hotdog Thioesterase"/>
    <property type="match status" value="2"/>
</dbReference>
<dbReference type="PANTHER" id="PTHR12655:SF0">
    <property type="entry name" value="ACYL-COENZYME A THIOESTERASE 9, MITOCHONDRIAL"/>
    <property type="match status" value="1"/>
</dbReference>
<dbReference type="RefSeq" id="XP_018002476.1">
    <property type="nucleotide sequence ID" value="XM_018150284.1"/>
</dbReference>
<dbReference type="FunFam" id="3.10.129.10:FF:000032">
    <property type="entry name" value="Acyl-CoA thioester hydrolase"/>
    <property type="match status" value="1"/>
</dbReference>
<evidence type="ECO:0000259" key="6">
    <source>
        <dbReference type="PROSITE" id="PS51770"/>
    </source>
</evidence>
<keyword evidence="2" id="KW-0677">Repeat</keyword>
<accession>A0A0N1H7K3</accession>
<dbReference type="GeneID" id="28742164"/>
<feature type="compositionally biased region" description="Basic residues" evidence="5">
    <location>
        <begin position="14"/>
        <end position="24"/>
    </location>
</feature>
<dbReference type="EMBL" id="LFJN01000007">
    <property type="protein sequence ID" value="KPI42513.1"/>
    <property type="molecule type" value="Genomic_DNA"/>
</dbReference>
<feature type="compositionally biased region" description="Basic and acidic residues" evidence="5">
    <location>
        <begin position="73"/>
        <end position="83"/>
    </location>
</feature>
<keyword evidence="3" id="KW-0378">Hydrolase</keyword>
<evidence type="ECO:0000256" key="1">
    <source>
        <dbReference type="ARBA" id="ARBA00010458"/>
    </source>
</evidence>
<name>A0A0N1H7K3_9EURO</name>
<organism evidence="7 8">
    <name type="scientific">Cyphellophora attinorum</name>
    <dbReference type="NCBI Taxonomy" id="1664694"/>
    <lineage>
        <taxon>Eukaryota</taxon>
        <taxon>Fungi</taxon>
        <taxon>Dikarya</taxon>
        <taxon>Ascomycota</taxon>
        <taxon>Pezizomycotina</taxon>
        <taxon>Eurotiomycetes</taxon>
        <taxon>Chaetothyriomycetidae</taxon>
        <taxon>Chaetothyriales</taxon>
        <taxon>Cyphellophoraceae</taxon>
        <taxon>Cyphellophora</taxon>
    </lineage>
</organism>
<dbReference type="InterPro" id="IPR029069">
    <property type="entry name" value="HotDog_dom_sf"/>
</dbReference>
<dbReference type="GO" id="GO:0005739">
    <property type="term" value="C:mitochondrion"/>
    <property type="evidence" value="ECO:0007669"/>
    <property type="project" value="TreeGrafter"/>
</dbReference>
<dbReference type="VEuPathDB" id="FungiDB:AB675_9722"/>
<dbReference type="PROSITE" id="PS51770">
    <property type="entry name" value="HOTDOG_ACOT"/>
    <property type="match status" value="2"/>
</dbReference>
<feature type="region of interest" description="Disordered" evidence="5">
    <location>
        <begin position="59"/>
        <end position="83"/>
    </location>
</feature>
<dbReference type="Proteomes" id="UP000038010">
    <property type="component" value="Unassembled WGS sequence"/>
</dbReference>
<dbReference type="GO" id="GO:0047617">
    <property type="term" value="F:fatty acyl-CoA hydrolase activity"/>
    <property type="evidence" value="ECO:0007669"/>
    <property type="project" value="TreeGrafter"/>
</dbReference>
<feature type="domain" description="HotDog ACOT-type" evidence="6">
    <location>
        <begin position="288"/>
        <end position="408"/>
    </location>
</feature>
<dbReference type="AlphaFoldDB" id="A0A0N1H7K3"/>
<feature type="domain" description="HotDog ACOT-type" evidence="6">
    <location>
        <begin position="91"/>
        <end position="209"/>
    </location>
</feature>
<evidence type="ECO:0000313" key="8">
    <source>
        <dbReference type="Proteomes" id="UP000038010"/>
    </source>
</evidence>
<comment type="caution">
    <text evidence="7">The sequence shown here is derived from an EMBL/GenBank/DDBJ whole genome shotgun (WGS) entry which is preliminary data.</text>
</comment>
<dbReference type="OrthoDB" id="331699at2759"/>
<gene>
    <name evidence="7" type="ORF">AB675_9722</name>
</gene>
<dbReference type="InterPro" id="IPR033120">
    <property type="entry name" value="HOTDOG_ACOT"/>
</dbReference>
<feature type="region of interest" description="Disordered" evidence="5">
    <location>
        <begin position="1"/>
        <end position="24"/>
    </location>
</feature>
<evidence type="ECO:0000256" key="3">
    <source>
        <dbReference type="ARBA" id="ARBA00022801"/>
    </source>
</evidence>
<proteinExistence type="inferred from homology"/>
<dbReference type="GO" id="GO:0006637">
    <property type="term" value="P:acyl-CoA metabolic process"/>
    <property type="evidence" value="ECO:0007669"/>
    <property type="project" value="TreeGrafter"/>
</dbReference>
<evidence type="ECO:0000256" key="5">
    <source>
        <dbReference type="SAM" id="MobiDB-lite"/>
    </source>
</evidence>
<keyword evidence="4" id="KW-0809">Transit peptide</keyword>
<keyword evidence="8" id="KW-1185">Reference proteome</keyword>
<reference evidence="7 8" key="1">
    <citation type="submission" date="2015-06" db="EMBL/GenBank/DDBJ databases">
        <title>Draft genome of the ant-associated black yeast Phialophora attae CBS 131958.</title>
        <authorList>
            <person name="Moreno L.F."/>
            <person name="Stielow B.J."/>
            <person name="de Hoog S."/>
            <person name="Vicente V.A."/>
            <person name="Weiss V.A."/>
            <person name="de Vries M."/>
            <person name="Cruz L.M."/>
            <person name="Souza E.M."/>
        </authorList>
    </citation>
    <scope>NUCLEOTIDE SEQUENCE [LARGE SCALE GENOMIC DNA]</scope>
    <source>
        <strain evidence="7 8">CBS 131958</strain>
    </source>
</reference>
<sequence>MAAARSSMPARLASKLRSRAPKVPRTRYFHATGVRPTDGVYKELTEMRVRTPWIEALRRSKETGSQSAAGPEDPPKPDLTPKRMSDSYVRIVLPLQDDPWMLDTYANYSGQLRTGSLLMDLDALAGVVAYKHTGEGVSTVTAAVDRITIKNPLKEICNLELSGQVTFATGRSSMEVTLQIAKAPGPGQQVRPEDVFMTCAMTMVSLDPQTKKPVNIAPLTLSTPAERALYARGEENYRNKKALKSSNIMQKSPNEEESALIHKMWSDGLAYDDARNPAKRPANALSMSTSRIHSTQIMQPQNRNRHHFMIFGGYLLKIAFELAFTCAAAFSHTRPRFVNLDPSTFENPVPVGSVLYTAANVTYCEPEPSGGTRIQVMVRTHVRNVEHGENERKSTGTFFYTFVSPADVSVLPQSYGEFMMWVGGRRRAQRLTNMLVSEAKTGDGHILGAAGESNVTE</sequence>
<comment type="similarity">
    <text evidence="1">Belongs to the acyl coenzyme A hydrolase family.</text>
</comment>
<evidence type="ECO:0000313" key="7">
    <source>
        <dbReference type="EMBL" id="KPI42513.1"/>
    </source>
</evidence>
<dbReference type="CDD" id="cd03442">
    <property type="entry name" value="BFIT_BACH"/>
    <property type="match status" value="2"/>
</dbReference>
<dbReference type="SUPFAM" id="SSF54637">
    <property type="entry name" value="Thioesterase/thiol ester dehydrase-isomerase"/>
    <property type="match status" value="2"/>
</dbReference>
<protein>
    <submittedName>
        <fullName evidence="7">Acyl-coenzyme A thioesterase 9, mitochondrial</fullName>
    </submittedName>
</protein>
<dbReference type="STRING" id="1664694.A0A0N1H7K3"/>
<dbReference type="PANTHER" id="PTHR12655">
    <property type="entry name" value="ACYL-COA THIOESTERASE"/>
    <property type="match status" value="1"/>
</dbReference>